<evidence type="ECO:0000313" key="1">
    <source>
        <dbReference type="EMBL" id="HIT76656.1"/>
    </source>
</evidence>
<gene>
    <name evidence="1" type="ORF">IAA98_13825</name>
</gene>
<name>A0A9D1GZY7_9ACTN</name>
<accession>A0A9D1GZY7</accession>
<protein>
    <submittedName>
        <fullName evidence="1">Uncharacterized protein</fullName>
    </submittedName>
</protein>
<proteinExistence type="predicted"/>
<reference evidence="1" key="2">
    <citation type="journal article" date="2021" name="PeerJ">
        <title>Extensive microbial diversity within the chicken gut microbiome revealed by metagenomics and culture.</title>
        <authorList>
            <person name="Gilroy R."/>
            <person name="Ravi A."/>
            <person name="Getino M."/>
            <person name="Pursley I."/>
            <person name="Horton D.L."/>
            <person name="Alikhan N.F."/>
            <person name="Baker D."/>
            <person name="Gharbi K."/>
            <person name="Hall N."/>
            <person name="Watson M."/>
            <person name="Adriaenssens E.M."/>
            <person name="Foster-Nyarko E."/>
            <person name="Jarju S."/>
            <person name="Secka A."/>
            <person name="Antonio M."/>
            <person name="Oren A."/>
            <person name="Chaudhuri R.R."/>
            <person name="La Ragione R."/>
            <person name="Hildebrand F."/>
            <person name="Pallen M.J."/>
        </authorList>
    </citation>
    <scope>NUCLEOTIDE SEQUENCE</scope>
    <source>
        <strain evidence="1">ChiGjej1B1-24693</strain>
    </source>
</reference>
<reference evidence="1" key="1">
    <citation type="submission" date="2020-10" db="EMBL/GenBank/DDBJ databases">
        <authorList>
            <person name="Gilroy R."/>
        </authorList>
    </citation>
    <scope>NUCLEOTIDE SEQUENCE</scope>
    <source>
        <strain evidence="1">ChiGjej1B1-24693</strain>
    </source>
</reference>
<dbReference type="EMBL" id="DVLP01000401">
    <property type="protein sequence ID" value="HIT76656.1"/>
    <property type="molecule type" value="Genomic_DNA"/>
</dbReference>
<sequence length="47" mass="4761">MSTSQAGIATGTELTDLIARASALTEDEVVTAAHARDITLPYGAGTL</sequence>
<evidence type="ECO:0000313" key="2">
    <source>
        <dbReference type="Proteomes" id="UP000886842"/>
    </source>
</evidence>
<comment type="caution">
    <text evidence="1">The sequence shown here is derived from an EMBL/GenBank/DDBJ whole genome shotgun (WGS) entry which is preliminary data.</text>
</comment>
<organism evidence="1 2">
    <name type="scientific">Candidatus Avipropionibacterium avicola</name>
    <dbReference type="NCBI Taxonomy" id="2840701"/>
    <lineage>
        <taxon>Bacteria</taxon>
        <taxon>Bacillati</taxon>
        <taxon>Actinomycetota</taxon>
        <taxon>Actinomycetes</taxon>
        <taxon>Propionibacteriales</taxon>
        <taxon>Propionibacteriaceae</taxon>
        <taxon>Propionibacteriaceae incertae sedis</taxon>
        <taxon>Candidatus Avipropionibacterium</taxon>
    </lineage>
</organism>
<dbReference type="AlphaFoldDB" id="A0A9D1GZY7"/>
<feature type="non-terminal residue" evidence="1">
    <location>
        <position position="47"/>
    </location>
</feature>
<dbReference type="Proteomes" id="UP000886842">
    <property type="component" value="Unassembled WGS sequence"/>
</dbReference>